<keyword evidence="2" id="KW-1185">Reference proteome</keyword>
<name>A0AAE0IKS2_9PEZI</name>
<reference evidence="1" key="2">
    <citation type="submission" date="2023-06" db="EMBL/GenBank/DDBJ databases">
        <authorList>
            <consortium name="Lawrence Berkeley National Laboratory"/>
            <person name="Haridas S."/>
            <person name="Hensen N."/>
            <person name="Bonometti L."/>
            <person name="Westerberg I."/>
            <person name="Brannstrom I.O."/>
            <person name="Guillou S."/>
            <person name="Cros-Aarteil S."/>
            <person name="Calhoun S."/>
            <person name="Kuo A."/>
            <person name="Mondo S."/>
            <person name="Pangilinan J."/>
            <person name="Riley R."/>
            <person name="Labutti K."/>
            <person name="Andreopoulos B."/>
            <person name="Lipzen A."/>
            <person name="Chen C."/>
            <person name="Yanf M."/>
            <person name="Daum C."/>
            <person name="Ng V."/>
            <person name="Clum A."/>
            <person name="Steindorff A."/>
            <person name="Ohm R."/>
            <person name="Martin F."/>
            <person name="Silar P."/>
            <person name="Natvig D."/>
            <person name="Lalanne C."/>
            <person name="Gautier V."/>
            <person name="Ament-Velasquez S.L."/>
            <person name="Kruys A."/>
            <person name="Hutchinson M.I."/>
            <person name="Powell A.J."/>
            <person name="Barry K."/>
            <person name="Miller A.N."/>
            <person name="Grigoriev I.V."/>
            <person name="Debuchy R."/>
            <person name="Gladieux P."/>
            <person name="Thoren M.H."/>
            <person name="Johannesson H."/>
        </authorList>
    </citation>
    <scope>NUCLEOTIDE SEQUENCE</scope>
    <source>
        <strain evidence="1">SMH4131-1</strain>
    </source>
</reference>
<dbReference type="EMBL" id="JAUEPO010000003">
    <property type="protein sequence ID" value="KAK3326983.1"/>
    <property type="molecule type" value="Genomic_DNA"/>
</dbReference>
<reference evidence="1" key="1">
    <citation type="journal article" date="2023" name="Mol. Phylogenet. Evol.">
        <title>Genome-scale phylogeny and comparative genomics of the fungal order Sordariales.</title>
        <authorList>
            <person name="Hensen N."/>
            <person name="Bonometti L."/>
            <person name="Westerberg I."/>
            <person name="Brannstrom I.O."/>
            <person name="Guillou S."/>
            <person name="Cros-Aarteil S."/>
            <person name="Calhoun S."/>
            <person name="Haridas S."/>
            <person name="Kuo A."/>
            <person name="Mondo S."/>
            <person name="Pangilinan J."/>
            <person name="Riley R."/>
            <person name="LaButti K."/>
            <person name="Andreopoulos B."/>
            <person name="Lipzen A."/>
            <person name="Chen C."/>
            <person name="Yan M."/>
            <person name="Daum C."/>
            <person name="Ng V."/>
            <person name="Clum A."/>
            <person name="Steindorff A."/>
            <person name="Ohm R.A."/>
            <person name="Martin F."/>
            <person name="Silar P."/>
            <person name="Natvig D.O."/>
            <person name="Lalanne C."/>
            <person name="Gautier V."/>
            <person name="Ament-Velasquez S.L."/>
            <person name="Kruys A."/>
            <person name="Hutchinson M.I."/>
            <person name="Powell A.J."/>
            <person name="Barry K."/>
            <person name="Miller A.N."/>
            <person name="Grigoriev I.V."/>
            <person name="Debuchy R."/>
            <person name="Gladieux P."/>
            <person name="Hiltunen Thoren M."/>
            <person name="Johannesson H."/>
        </authorList>
    </citation>
    <scope>NUCLEOTIDE SEQUENCE</scope>
    <source>
        <strain evidence="1">SMH4131-1</strain>
    </source>
</reference>
<proteinExistence type="predicted"/>
<organism evidence="1 2">
    <name type="scientific">Cercophora scortea</name>
    <dbReference type="NCBI Taxonomy" id="314031"/>
    <lineage>
        <taxon>Eukaryota</taxon>
        <taxon>Fungi</taxon>
        <taxon>Dikarya</taxon>
        <taxon>Ascomycota</taxon>
        <taxon>Pezizomycotina</taxon>
        <taxon>Sordariomycetes</taxon>
        <taxon>Sordariomycetidae</taxon>
        <taxon>Sordariales</taxon>
        <taxon>Lasiosphaeriaceae</taxon>
        <taxon>Cercophora</taxon>
    </lineage>
</organism>
<dbReference type="Proteomes" id="UP001286456">
    <property type="component" value="Unassembled WGS sequence"/>
</dbReference>
<protein>
    <submittedName>
        <fullName evidence="1">Uncharacterized protein</fullName>
    </submittedName>
</protein>
<dbReference type="AlphaFoldDB" id="A0AAE0IKS2"/>
<comment type="caution">
    <text evidence="1">The sequence shown here is derived from an EMBL/GenBank/DDBJ whole genome shotgun (WGS) entry which is preliminary data.</text>
</comment>
<gene>
    <name evidence="1" type="ORF">B0T19DRAFT_150165</name>
</gene>
<sequence length="263" mass="28988">MCVLCLSSPRAPSIGVTGFQAHDRLRPNEIDLWRLTALSIPMAPFQYFSNEFSVWLHVKCVAKKKKKKRCEASSSADTGGNANQRGVDSNPYPPAAGLLHFFPAVDARMTPCCAFHARIRYRYAVRGSAGLLNRGKSKTYQPGRSRLQMISAGLCPQTKPECSELDATGWMVGLIDPNQALDGRCRPKHDTDMSNPSITSRPASGKVRNLAYHKTRHIEKEGVGPSFVPHFTKLETAANRPYFPSACRPSERLALGIDATKES</sequence>
<evidence type="ECO:0000313" key="2">
    <source>
        <dbReference type="Proteomes" id="UP001286456"/>
    </source>
</evidence>
<evidence type="ECO:0000313" key="1">
    <source>
        <dbReference type="EMBL" id="KAK3326983.1"/>
    </source>
</evidence>
<accession>A0AAE0IKS2</accession>